<dbReference type="InterPro" id="IPR036419">
    <property type="entry name" value="Ribosomal_S3_C_sf"/>
</dbReference>
<evidence type="ECO:0000313" key="6">
    <source>
        <dbReference type="EMBL" id="SVB33964.1"/>
    </source>
</evidence>
<sequence length="105" mass="11150">GRLGGAEIARTDKQKEGRTPLHTLRAQIDFAVSEAKTTFGVIGIKVWIYTGDMIPSASNLRARSMARVSLGVTHENQENSSGSSDQSPSTDLSSTSDSPDKGSAR</sequence>
<dbReference type="InterPro" id="IPR057258">
    <property type="entry name" value="Ribosomal_uS3"/>
</dbReference>
<dbReference type="AlphaFoldDB" id="A0A382D7D5"/>
<protein>
    <recommendedName>
        <fullName evidence="5">Small ribosomal subunit protein uS3 C-terminal domain-containing protein</fullName>
    </recommendedName>
</protein>
<dbReference type="PROSITE" id="PS00548">
    <property type="entry name" value="RIBOSOMAL_S3"/>
    <property type="match status" value="1"/>
</dbReference>
<dbReference type="Pfam" id="PF00189">
    <property type="entry name" value="Ribosomal_S3_C"/>
    <property type="match status" value="1"/>
</dbReference>
<reference evidence="6" key="1">
    <citation type="submission" date="2018-05" db="EMBL/GenBank/DDBJ databases">
        <authorList>
            <person name="Lanie J.A."/>
            <person name="Ng W.-L."/>
            <person name="Kazmierczak K.M."/>
            <person name="Andrzejewski T.M."/>
            <person name="Davidsen T.M."/>
            <person name="Wayne K.J."/>
            <person name="Tettelin H."/>
            <person name="Glass J.I."/>
            <person name="Rusch D."/>
            <person name="Podicherti R."/>
            <person name="Tsui H.-C.T."/>
            <person name="Winkler M.E."/>
        </authorList>
    </citation>
    <scope>NUCLEOTIDE SEQUENCE</scope>
</reference>
<keyword evidence="3" id="KW-0687">Ribonucleoprotein</keyword>
<evidence type="ECO:0000256" key="2">
    <source>
        <dbReference type="ARBA" id="ARBA00022980"/>
    </source>
</evidence>
<dbReference type="Gene3D" id="3.30.1140.32">
    <property type="entry name" value="Ribosomal protein S3, C-terminal domain"/>
    <property type="match status" value="1"/>
</dbReference>
<keyword evidence="2" id="KW-0689">Ribosomal protein</keyword>
<dbReference type="GO" id="GO:0006412">
    <property type="term" value="P:translation"/>
    <property type="evidence" value="ECO:0007669"/>
    <property type="project" value="InterPro"/>
</dbReference>
<dbReference type="SUPFAM" id="SSF54821">
    <property type="entry name" value="Ribosomal protein S3 C-terminal domain"/>
    <property type="match status" value="1"/>
</dbReference>
<feature type="non-terminal residue" evidence="6">
    <location>
        <position position="1"/>
    </location>
</feature>
<feature type="domain" description="Small ribosomal subunit protein uS3 C-terminal" evidence="5">
    <location>
        <begin position="1"/>
        <end position="48"/>
    </location>
</feature>
<accession>A0A382D7D5</accession>
<feature type="region of interest" description="Disordered" evidence="4">
    <location>
        <begin position="71"/>
        <end position="105"/>
    </location>
</feature>
<dbReference type="PANTHER" id="PTHR11760:SF19">
    <property type="entry name" value="SMALL RIBOSOMAL SUBUNIT PROTEIN US3C"/>
    <property type="match status" value="1"/>
</dbReference>
<dbReference type="EMBL" id="UINC01037849">
    <property type="protein sequence ID" value="SVB33964.1"/>
    <property type="molecule type" value="Genomic_DNA"/>
</dbReference>
<dbReference type="GO" id="GO:0022627">
    <property type="term" value="C:cytosolic small ribosomal subunit"/>
    <property type="evidence" value="ECO:0007669"/>
    <property type="project" value="TreeGrafter"/>
</dbReference>
<feature type="region of interest" description="Disordered" evidence="4">
    <location>
        <begin position="1"/>
        <end position="20"/>
    </location>
</feature>
<dbReference type="GO" id="GO:0003735">
    <property type="term" value="F:structural constituent of ribosome"/>
    <property type="evidence" value="ECO:0007669"/>
    <property type="project" value="InterPro"/>
</dbReference>
<evidence type="ECO:0000256" key="4">
    <source>
        <dbReference type="SAM" id="MobiDB-lite"/>
    </source>
</evidence>
<gene>
    <name evidence="6" type="ORF">METZ01_LOCUS186818</name>
</gene>
<dbReference type="InterPro" id="IPR018280">
    <property type="entry name" value="Ribosomal_uS3_CS"/>
</dbReference>
<proteinExistence type="inferred from homology"/>
<evidence type="ECO:0000256" key="1">
    <source>
        <dbReference type="ARBA" id="ARBA00010761"/>
    </source>
</evidence>
<evidence type="ECO:0000259" key="5">
    <source>
        <dbReference type="Pfam" id="PF00189"/>
    </source>
</evidence>
<comment type="similarity">
    <text evidence="1">Belongs to the universal ribosomal protein uS3 family.</text>
</comment>
<dbReference type="PANTHER" id="PTHR11760">
    <property type="entry name" value="30S/40S RIBOSOMAL PROTEIN S3"/>
    <property type="match status" value="1"/>
</dbReference>
<evidence type="ECO:0000256" key="3">
    <source>
        <dbReference type="ARBA" id="ARBA00023274"/>
    </source>
</evidence>
<name>A0A382D7D5_9ZZZZ</name>
<organism evidence="6">
    <name type="scientific">marine metagenome</name>
    <dbReference type="NCBI Taxonomy" id="408172"/>
    <lineage>
        <taxon>unclassified sequences</taxon>
        <taxon>metagenomes</taxon>
        <taxon>ecological metagenomes</taxon>
    </lineage>
</organism>
<feature type="compositionally biased region" description="Basic and acidic residues" evidence="4">
    <location>
        <begin position="9"/>
        <end position="19"/>
    </location>
</feature>
<dbReference type="InterPro" id="IPR001351">
    <property type="entry name" value="Ribosomal_uS3_C"/>
</dbReference>
<feature type="compositionally biased region" description="Low complexity" evidence="4">
    <location>
        <begin position="80"/>
        <end position="97"/>
    </location>
</feature>